<evidence type="ECO:0000256" key="5">
    <source>
        <dbReference type="ARBA" id="ARBA00023136"/>
    </source>
</evidence>
<evidence type="ECO:0000256" key="1">
    <source>
        <dbReference type="ARBA" id="ARBA00004141"/>
    </source>
</evidence>
<reference evidence="8 9" key="1">
    <citation type="submission" date="2016-11" db="EMBL/GenBank/DDBJ databases">
        <authorList>
            <person name="Jaros S."/>
            <person name="Januszkiewicz K."/>
            <person name="Wedrychowicz H."/>
        </authorList>
    </citation>
    <scope>NUCLEOTIDE SEQUENCE [LARGE SCALE GENOMIC DNA]</scope>
    <source>
        <strain evidence="8 9">DSM 28715</strain>
    </source>
</reference>
<dbReference type="AlphaFoldDB" id="A0A1M5Q4H1"/>
<evidence type="ECO:0000313" key="9">
    <source>
        <dbReference type="Proteomes" id="UP000184074"/>
    </source>
</evidence>
<protein>
    <submittedName>
        <fullName evidence="8">Threonine/homoserine efflux transporter RhtA</fullName>
    </submittedName>
</protein>
<dbReference type="EMBL" id="FQXB01000002">
    <property type="protein sequence ID" value="SHH08629.1"/>
    <property type="molecule type" value="Genomic_DNA"/>
</dbReference>
<feature type="transmembrane region" description="Helical" evidence="6">
    <location>
        <begin position="172"/>
        <end position="190"/>
    </location>
</feature>
<feature type="transmembrane region" description="Helical" evidence="6">
    <location>
        <begin position="34"/>
        <end position="54"/>
    </location>
</feature>
<sequence>MWQVAAMVVGAMFLIVGGDIAGTILTREGVSPVFVAWSRFAVAAVVLAPFCGVALREVPAFLDWRLMVRTLLIVCGIFCILTALQTEAIANVFGAFFVSPIFAFVLSVVLFKERAGWMRAVLLLVSFGGVLIVVRPGFGMTIGLAFALAAGLFHGSYLVATKWLADQYRPRFLLLSQLLIGAVFLAPFGIGDMPNLSWPVLGLVMVSALGSAFGNLLIVLASRIADASLIAPLIYSQLIHAAFLGWAVFGEWPDRQSLIGLSIILVSGFATLILAKRA</sequence>
<keyword evidence="3 6" id="KW-0812">Transmembrane</keyword>
<comment type="subcellular location">
    <subcellularLocation>
        <location evidence="1">Membrane</location>
        <topology evidence="1">Multi-pass membrane protein</topology>
    </subcellularLocation>
</comment>
<keyword evidence="5 6" id="KW-0472">Membrane</keyword>
<feature type="transmembrane region" description="Helical" evidence="6">
    <location>
        <begin position="196"/>
        <end position="220"/>
    </location>
</feature>
<comment type="similarity">
    <text evidence="2">Belongs to the drug/metabolite transporter (DMT) superfamily. 10 TMS drug/metabolite exporter (DME) (TC 2.A.7.3) family.</text>
</comment>
<evidence type="ECO:0000256" key="6">
    <source>
        <dbReference type="SAM" id="Phobius"/>
    </source>
</evidence>
<accession>A0A1M5Q4H1</accession>
<feature type="transmembrane region" description="Helical" evidence="6">
    <location>
        <begin position="66"/>
        <end position="84"/>
    </location>
</feature>
<feature type="transmembrane region" description="Helical" evidence="6">
    <location>
        <begin position="90"/>
        <end position="110"/>
    </location>
</feature>
<evidence type="ECO:0000256" key="4">
    <source>
        <dbReference type="ARBA" id="ARBA00022989"/>
    </source>
</evidence>
<dbReference type="STRING" id="1508389.SAMN05444003_2023"/>
<dbReference type="PANTHER" id="PTHR22911">
    <property type="entry name" value="ACYL-MALONYL CONDENSING ENZYME-RELATED"/>
    <property type="match status" value="1"/>
</dbReference>
<feature type="transmembrane region" description="Helical" evidence="6">
    <location>
        <begin position="255"/>
        <end position="275"/>
    </location>
</feature>
<keyword evidence="4 6" id="KW-1133">Transmembrane helix</keyword>
<feature type="transmembrane region" description="Helical" evidence="6">
    <location>
        <begin position="140"/>
        <end position="160"/>
    </location>
</feature>
<feature type="domain" description="EamA" evidence="7">
    <location>
        <begin position="6"/>
        <end position="134"/>
    </location>
</feature>
<gene>
    <name evidence="8" type="ORF">SAMN05444003_2023</name>
</gene>
<name>A0A1M5Q4H1_9RHOB</name>
<dbReference type="InterPro" id="IPR037185">
    <property type="entry name" value="EmrE-like"/>
</dbReference>
<evidence type="ECO:0000256" key="3">
    <source>
        <dbReference type="ARBA" id="ARBA00022692"/>
    </source>
</evidence>
<organism evidence="8 9">
    <name type="scientific">Cognatiyoonia sediminum</name>
    <dbReference type="NCBI Taxonomy" id="1508389"/>
    <lineage>
        <taxon>Bacteria</taxon>
        <taxon>Pseudomonadati</taxon>
        <taxon>Pseudomonadota</taxon>
        <taxon>Alphaproteobacteria</taxon>
        <taxon>Rhodobacterales</taxon>
        <taxon>Paracoccaceae</taxon>
        <taxon>Cognatiyoonia</taxon>
    </lineage>
</organism>
<dbReference type="PANTHER" id="PTHR22911:SF6">
    <property type="entry name" value="SOLUTE CARRIER FAMILY 35 MEMBER G1"/>
    <property type="match status" value="1"/>
</dbReference>
<dbReference type="InterPro" id="IPR000620">
    <property type="entry name" value="EamA_dom"/>
</dbReference>
<evidence type="ECO:0000259" key="7">
    <source>
        <dbReference type="Pfam" id="PF00892"/>
    </source>
</evidence>
<evidence type="ECO:0000256" key="2">
    <source>
        <dbReference type="ARBA" id="ARBA00009853"/>
    </source>
</evidence>
<dbReference type="GO" id="GO:0016020">
    <property type="term" value="C:membrane"/>
    <property type="evidence" value="ECO:0007669"/>
    <property type="project" value="UniProtKB-SubCell"/>
</dbReference>
<dbReference type="RefSeq" id="WP_072900784.1">
    <property type="nucleotide sequence ID" value="NZ_FQXB01000002.1"/>
</dbReference>
<evidence type="ECO:0000313" key="8">
    <source>
        <dbReference type="EMBL" id="SHH08629.1"/>
    </source>
</evidence>
<feature type="transmembrane region" description="Helical" evidence="6">
    <location>
        <begin position="117"/>
        <end position="134"/>
    </location>
</feature>
<keyword evidence="9" id="KW-1185">Reference proteome</keyword>
<feature type="domain" description="EamA" evidence="7">
    <location>
        <begin position="142"/>
        <end position="267"/>
    </location>
</feature>
<dbReference type="Pfam" id="PF00892">
    <property type="entry name" value="EamA"/>
    <property type="match status" value="2"/>
</dbReference>
<dbReference type="SUPFAM" id="SSF103481">
    <property type="entry name" value="Multidrug resistance efflux transporter EmrE"/>
    <property type="match status" value="2"/>
</dbReference>
<dbReference type="Proteomes" id="UP000184074">
    <property type="component" value="Unassembled WGS sequence"/>
</dbReference>
<feature type="transmembrane region" description="Helical" evidence="6">
    <location>
        <begin position="227"/>
        <end position="249"/>
    </location>
</feature>
<proteinExistence type="inferred from homology"/>